<evidence type="ECO:0000256" key="1">
    <source>
        <dbReference type="ARBA" id="ARBA00004843"/>
    </source>
</evidence>
<comment type="pathway">
    <text evidence="1">Fermentation; pyruvate fermentation to lactate; (S)-lactate from pyruvate: step 1/1.</text>
</comment>
<dbReference type="GO" id="GO:0004459">
    <property type="term" value="F:L-lactate dehydrogenase (NAD+) activity"/>
    <property type="evidence" value="ECO:0007669"/>
    <property type="project" value="UniProtKB-UniRule"/>
</dbReference>
<evidence type="ECO:0000259" key="10">
    <source>
        <dbReference type="Pfam" id="PF00056"/>
    </source>
</evidence>
<gene>
    <name evidence="12" type="ORF">HMPREF0872_07080</name>
</gene>
<dbReference type="GO" id="GO:0006096">
    <property type="term" value="P:glycolytic process"/>
    <property type="evidence" value="ECO:0007669"/>
    <property type="project" value="UniProtKB-UniRule"/>
</dbReference>
<proteinExistence type="inferred from homology"/>
<evidence type="ECO:0000256" key="8">
    <source>
        <dbReference type="PIRSR" id="PIRSR000102-3"/>
    </source>
</evidence>
<evidence type="ECO:0000256" key="3">
    <source>
        <dbReference type="ARBA" id="ARBA00012967"/>
    </source>
</evidence>
<dbReference type="Gene3D" id="3.90.110.10">
    <property type="entry name" value="Lactate dehydrogenase/glycoside hydrolase, family 4, C-terminal"/>
    <property type="match status" value="1"/>
</dbReference>
<sequence length="318" mass="35182">MSIKLRKIGIIGAGHVGSHVALSLATQGEVDQLYIADVNQEKAISQVEDLKDSVSYLPHHVSAYATDIESLGDCDIIINASGLQPVRDQDRLDMLADTIRICKDIIPRIKKSGFNGIIISISNPADVIAAYLQKHLDYPAHKIISSGTALDSARLQMLLSEKFNISRRSLQAYVMGEHGYSAMVPYSHIMIGGKTLYELQKDMPHRFPSFDEEEMTKAVTYQGYVVLNGKGSTEFGIATSTVELVRCILHDEKKILPCSVALNGHYGQHNVYASTPIILGKDGVEEIIEVPMTDKEQELFNKSCDIIRNYMEKAEAVE</sequence>
<evidence type="ECO:0000313" key="12">
    <source>
        <dbReference type="EMBL" id="KGF46796.1"/>
    </source>
</evidence>
<dbReference type="EC" id="1.1.1.27" evidence="3 6"/>
<dbReference type="UniPathway" id="UPA00554">
    <property type="reaction ID" value="UER00611"/>
</dbReference>
<dbReference type="Pfam" id="PF00056">
    <property type="entry name" value="Ldh_1_N"/>
    <property type="match status" value="1"/>
</dbReference>
<dbReference type="Pfam" id="PF02866">
    <property type="entry name" value="Ldh_1_C"/>
    <property type="match status" value="1"/>
</dbReference>
<feature type="active site" description="Proton acceptor" evidence="7">
    <location>
        <position position="178"/>
    </location>
</feature>
<comment type="caution">
    <text evidence="12">The sequence shown here is derived from an EMBL/GenBank/DDBJ whole genome shotgun (WGS) entry which is preliminary data.</text>
</comment>
<dbReference type="SUPFAM" id="SSF56327">
    <property type="entry name" value="LDH C-terminal domain-like"/>
    <property type="match status" value="1"/>
</dbReference>
<evidence type="ECO:0000256" key="5">
    <source>
        <dbReference type="ARBA" id="ARBA00023027"/>
    </source>
</evidence>
<dbReference type="CDD" id="cd05291">
    <property type="entry name" value="HicDH_like"/>
    <property type="match status" value="1"/>
</dbReference>
<dbReference type="InterPro" id="IPR036291">
    <property type="entry name" value="NAD(P)-bd_dom_sf"/>
</dbReference>
<dbReference type="InterPro" id="IPR001236">
    <property type="entry name" value="Lactate/malate_DH_N"/>
</dbReference>
<dbReference type="InterPro" id="IPR001557">
    <property type="entry name" value="L-lactate/malate_DH"/>
</dbReference>
<dbReference type="InterPro" id="IPR015955">
    <property type="entry name" value="Lactate_DH/Glyco_Ohase_4_C"/>
</dbReference>
<dbReference type="SUPFAM" id="SSF51735">
    <property type="entry name" value="NAD(P)-binding Rossmann-fold domains"/>
    <property type="match status" value="1"/>
</dbReference>
<evidence type="ECO:0000313" key="13">
    <source>
        <dbReference type="Proteomes" id="UP000029628"/>
    </source>
</evidence>
<dbReference type="GO" id="GO:0006089">
    <property type="term" value="P:lactate metabolic process"/>
    <property type="evidence" value="ECO:0007669"/>
    <property type="project" value="TreeGrafter"/>
</dbReference>
<dbReference type="EMBL" id="JRNT01000027">
    <property type="protein sequence ID" value="KGF46796.1"/>
    <property type="molecule type" value="Genomic_DNA"/>
</dbReference>
<dbReference type="NCBIfam" id="TIGR01771">
    <property type="entry name" value="L-LDH-NAD"/>
    <property type="match status" value="1"/>
</dbReference>
<reference evidence="12 13" key="1">
    <citation type="submission" date="2014-07" db="EMBL/GenBank/DDBJ databases">
        <authorList>
            <person name="McCorrison J."/>
            <person name="Sanka R."/>
            <person name="Torralba M."/>
            <person name="Gillis M."/>
            <person name="Haft D.H."/>
            <person name="Methe B."/>
            <person name="Sutton G."/>
            <person name="Nelson K.E."/>
        </authorList>
    </citation>
    <scope>NUCLEOTIDE SEQUENCE [LARGE SCALE GENOMIC DNA]</scope>
    <source>
        <strain evidence="12 13">DNF00314</strain>
    </source>
</reference>
<evidence type="ECO:0000256" key="6">
    <source>
        <dbReference type="NCBIfam" id="TIGR01771"/>
    </source>
</evidence>
<feature type="domain" description="Lactate/malate dehydrogenase N-terminal" evidence="10">
    <location>
        <begin position="7"/>
        <end position="144"/>
    </location>
</feature>
<dbReference type="GO" id="GO:0005737">
    <property type="term" value="C:cytoplasm"/>
    <property type="evidence" value="ECO:0007669"/>
    <property type="project" value="UniProtKB-UniRule"/>
</dbReference>
<feature type="domain" description="Lactate/malate dehydrogenase C-terminal" evidence="11">
    <location>
        <begin position="148"/>
        <end position="316"/>
    </location>
</feature>
<feature type="binding site" evidence="8">
    <location>
        <position position="37"/>
    </location>
    <ligand>
        <name>NAD(+)</name>
        <dbReference type="ChEBI" id="CHEBI:57540"/>
    </ligand>
</feature>
<dbReference type="InterPro" id="IPR022383">
    <property type="entry name" value="Lactate/malate_DH_C"/>
</dbReference>
<evidence type="ECO:0000256" key="9">
    <source>
        <dbReference type="RuleBase" id="RU003369"/>
    </source>
</evidence>
<keyword evidence="4 9" id="KW-0560">Oxidoreductase</keyword>
<organism evidence="12 13">
    <name type="scientific">Veillonella montpellierensis DNF00314</name>
    <dbReference type="NCBI Taxonomy" id="1401067"/>
    <lineage>
        <taxon>Bacteria</taxon>
        <taxon>Bacillati</taxon>
        <taxon>Bacillota</taxon>
        <taxon>Negativicutes</taxon>
        <taxon>Veillonellales</taxon>
        <taxon>Veillonellaceae</taxon>
        <taxon>Veillonella</taxon>
    </lineage>
</organism>
<keyword evidence="13" id="KW-1185">Reference proteome</keyword>
<comment type="similarity">
    <text evidence="2">Belongs to the LDH/MDH superfamily. LDH family.</text>
</comment>
<protein>
    <recommendedName>
        <fullName evidence="3 6">L-lactate dehydrogenase</fullName>
        <ecNumber evidence="3 6">1.1.1.27</ecNumber>
    </recommendedName>
</protein>
<dbReference type="PANTHER" id="PTHR43128">
    <property type="entry name" value="L-2-HYDROXYCARBOXYLATE DEHYDROGENASE (NAD(P)(+))"/>
    <property type="match status" value="1"/>
</dbReference>
<dbReference type="Proteomes" id="UP000029628">
    <property type="component" value="Unassembled WGS sequence"/>
</dbReference>
<dbReference type="PRINTS" id="PR00086">
    <property type="entry name" value="LLDHDRGNASE"/>
</dbReference>
<keyword evidence="5 8" id="KW-0520">NAD</keyword>
<evidence type="ECO:0000256" key="2">
    <source>
        <dbReference type="ARBA" id="ARBA00006054"/>
    </source>
</evidence>
<dbReference type="InterPro" id="IPR011304">
    <property type="entry name" value="L-lactate_DH"/>
</dbReference>
<dbReference type="Gene3D" id="3.40.50.720">
    <property type="entry name" value="NAD(P)-binding Rossmann-like Domain"/>
    <property type="match status" value="1"/>
</dbReference>
<dbReference type="PANTHER" id="PTHR43128:SF31">
    <property type="entry name" value="L-LACTATE DEHYDROGENASE"/>
    <property type="match status" value="1"/>
</dbReference>
<name>A0A096AJN4_9FIRM</name>
<evidence type="ECO:0000256" key="4">
    <source>
        <dbReference type="ARBA" id="ARBA00023002"/>
    </source>
</evidence>
<feature type="binding site" evidence="8">
    <location>
        <begin position="12"/>
        <end position="17"/>
    </location>
    <ligand>
        <name>NAD(+)</name>
        <dbReference type="ChEBI" id="CHEBI:57540"/>
    </ligand>
</feature>
<evidence type="ECO:0000259" key="11">
    <source>
        <dbReference type="Pfam" id="PF02866"/>
    </source>
</evidence>
<evidence type="ECO:0000256" key="7">
    <source>
        <dbReference type="PIRSR" id="PIRSR000102-1"/>
    </source>
</evidence>
<dbReference type="eggNOG" id="COG0039">
    <property type="taxonomic scope" value="Bacteria"/>
</dbReference>
<dbReference type="AlphaFoldDB" id="A0A096AJN4"/>
<dbReference type="PIRSF" id="PIRSF000102">
    <property type="entry name" value="Lac_mal_DH"/>
    <property type="match status" value="1"/>
</dbReference>
<accession>A0A096AJN4</accession>
<feature type="binding site" evidence="8">
    <location>
        <begin position="121"/>
        <end position="123"/>
    </location>
    <ligand>
        <name>NAD(+)</name>
        <dbReference type="ChEBI" id="CHEBI:57540"/>
    </ligand>
</feature>